<dbReference type="GO" id="GO:0005783">
    <property type="term" value="C:endoplasmic reticulum"/>
    <property type="evidence" value="ECO:0007669"/>
    <property type="project" value="TreeGrafter"/>
</dbReference>
<dbReference type="InterPro" id="IPR001012">
    <property type="entry name" value="UBX_dom"/>
</dbReference>
<name>A0AAP0WWD1_LIQFO</name>
<accession>A0AAP0WWD1</accession>
<dbReference type="Pfam" id="PF21021">
    <property type="entry name" value="FAF1"/>
    <property type="match status" value="1"/>
</dbReference>
<dbReference type="InterPro" id="IPR006577">
    <property type="entry name" value="UAS"/>
</dbReference>
<dbReference type="PANTHER" id="PTHR23322:SF71">
    <property type="entry name" value="UBIQUITIN-ASSOCIATED (UBA) PROTEIN-RELATED"/>
    <property type="match status" value="1"/>
</dbReference>
<evidence type="ECO:0000256" key="1">
    <source>
        <dbReference type="ARBA" id="ARBA00022786"/>
    </source>
</evidence>
<evidence type="ECO:0000259" key="3">
    <source>
        <dbReference type="PROSITE" id="PS50033"/>
    </source>
</evidence>
<feature type="compositionally biased region" description="Basic and acidic residues" evidence="2">
    <location>
        <begin position="244"/>
        <end position="261"/>
    </location>
</feature>
<dbReference type="InterPro" id="IPR036249">
    <property type="entry name" value="Thioredoxin-like_sf"/>
</dbReference>
<organism evidence="4 5">
    <name type="scientific">Liquidambar formosana</name>
    <name type="common">Formosan gum</name>
    <dbReference type="NCBI Taxonomy" id="63359"/>
    <lineage>
        <taxon>Eukaryota</taxon>
        <taxon>Viridiplantae</taxon>
        <taxon>Streptophyta</taxon>
        <taxon>Embryophyta</taxon>
        <taxon>Tracheophyta</taxon>
        <taxon>Spermatophyta</taxon>
        <taxon>Magnoliopsida</taxon>
        <taxon>eudicotyledons</taxon>
        <taxon>Gunneridae</taxon>
        <taxon>Pentapetalae</taxon>
        <taxon>Saxifragales</taxon>
        <taxon>Altingiaceae</taxon>
        <taxon>Liquidambar</taxon>
    </lineage>
</organism>
<evidence type="ECO:0000313" key="5">
    <source>
        <dbReference type="Proteomes" id="UP001415857"/>
    </source>
</evidence>
<dbReference type="SUPFAM" id="SSF52833">
    <property type="entry name" value="Thioredoxin-like"/>
    <property type="match status" value="1"/>
</dbReference>
<evidence type="ECO:0000313" key="4">
    <source>
        <dbReference type="EMBL" id="KAK9278753.1"/>
    </source>
</evidence>
<dbReference type="CDD" id="cd01767">
    <property type="entry name" value="UBX"/>
    <property type="match status" value="1"/>
</dbReference>
<dbReference type="EMBL" id="JBBPBK010000009">
    <property type="protein sequence ID" value="KAK9278753.1"/>
    <property type="molecule type" value="Genomic_DNA"/>
</dbReference>
<dbReference type="InterPro" id="IPR049483">
    <property type="entry name" value="FAF1_2-like_UAS"/>
</dbReference>
<comment type="caution">
    <text evidence="4">The sequence shown here is derived from an EMBL/GenBank/DDBJ whole genome shotgun (WGS) entry which is preliminary data.</text>
</comment>
<dbReference type="CDD" id="cd02958">
    <property type="entry name" value="UAS"/>
    <property type="match status" value="1"/>
</dbReference>
<dbReference type="Proteomes" id="UP001415857">
    <property type="component" value="Unassembled WGS sequence"/>
</dbReference>
<dbReference type="Pfam" id="PF00789">
    <property type="entry name" value="UBX"/>
    <property type="match status" value="1"/>
</dbReference>
<dbReference type="PROSITE" id="PS50033">
    <property type="entry name" value="UBX"/>
    <property type="match status" value="1"/>
</dbReference>
<reference evidence="4 5" key="1">
    <citation type="journal article" date="2024" name="Plant J.">
        <title>Genome sequences and population genomics reveal climatic adaptation and genomic divergence between two closely related sweetgum species.</title>
        <authorList>
            <person name="Xu W.Q."/>
            <person name="Ren C.Q."/>
            <person name="Zhang X.Y."/>
            <person name="Comes H.P."/>
            <person name="Liu X.H."/>
            <person name="Li Y.G."/>
            <person name="Kettle C.J."/>
            <person name="Jalonen R."/>
            <person name="Gaisberger H."/>
            <person name="Ma Y.Z."/>
            <person name="Qiu Y.X."/>
        </authorList>
    </citation>
    <scope>NUCLEOTIDE SEQUENCE [LARGE SCALE GENOMIC DNA]</scope>
    <source>
        <strain evidence="4">Hangzhou</strain>
    </source>
</reference>
<dbReference type="AlphaFoldDB" id="A0AAP0WWD1"/>
<dbReference type="InterPro" id="IPR050730">
    <property type="entry name" value="UBX_domain-protein"/>
</dbReference>
<evidence type="ECO:0000256" key="2">
    <source>
        <dbReference type="SAM" id="MobiDB-lite"/>
    </source>
</evidence>
<sequence>MSSMMRQNGRATGQASCNGIVRRMVSLPRNIMGGVSRAMNHGLDLMRIGARRNQHLPPNFQLQYPQEPAVIPQEWAFLASFEQQYGSMHPFFYACQFMEALKIAEDEHKFMFMYLHSPEHPFTPSFCKETLCSEVVVQFLDTNFVCWGALANREEGLQMAATLQPASFPFCAVVAPASGNHIAVLQQMEGPISPAELVEILQRTVEEQGLAFGSGARAKEDEKIMADRRLREEQDAAYLAALQIDKEKERPKNLPSEERVQKSVGASNKGNYEKPRHNPTKQQYGQVKKAAATSIPTTKGTQHKEISGHEKDPEVTQILIRFPNGERREQNFLCTDKVQALYRYIDSLGLPGIGNYRLISSFPRKVYGVEQMGMTLKDASLHPRASLFLELL</sequence>
<keyword evidence="5" id="KW-1185">Reference proteome</keyword>
<gene>
    <name evidence="4" type="ORF">L1049_028330</name>
</gene>
<dbReference type="Gene3D" id="3.10.20.90">
    <property type="entry name" value="Phosphatidylinositol 3-kinase Catalytic Subunit, Chain A, domain 1"/>
    <property type="match status" value="1"/>
</dbReference>
<feature type="domain" description="UBX" evidence="3">
    <location>
        <begin position="311"/>
        <end position="389"/>
    </location>
</feature>
<dbReference type="PANTHER" id="PTHR23322">
    <property type="entry name" value="FAS-ASSOCIATED PROTEIN"/>
    <property type="match status" value="1"/>
</dbReference>
<dbReference type="Gene3D" id="3.40.30.10">
    <property type="entry name" value="Glutaredoxin"/>
    <property type="match status" value="1"/>
</dbReference>
<dbReference type="SMART" id="SM00594">
    <property type="entry name" value="UAS"/>
    <property type="match status" value="1"/>
</dbReference>
<feature type="region of interest" description="Disordered" evidence="2">
    <location>
        <begin position="244"/>
        <end position="286"/>
    </location>
</feature>
<protein>
    <recommendedName>
        <fullName evidence="3">UBX domain-containing protein</fullName>
    </recommendedName>
</protein>
<dbReference type="GO" id="GO:0043130">
    <property type="term" value="F:ubiquitin binding"/>
    <property type="evidence" value="ECO:0007669"/>
    <property type="project" value="TreeGrafter"/>
</dbReference>
<dbReference type="InterPro" id="IPR029071">
    <property type="entry name" value="Ubiquitin-like_domsf"/>
</dbReference>
<dbReference type="SMART" id="SM00166">
    <property type="entry name" value="UBX"/>
    <property type="match status" value="1"/>
</dbReference>
<dbReference type="GO" id="GO:0036503">
    <property type="term" value="P:ERAD pathway"/>
    <property type="evidence" value="ECO:0007669"/>
    <property type="project" value="TreeGrafter"/>
</dbReference>
<keyword evidence="1" id="KW-0833">Ubl conjugation pathway</keyword>
<proteinExistence type="predicted"/>
<dbReference type="SUPFAM" id="SSF54236">
    <property type="entry name" value="Ubiquitin-like"/>
    <property type="match status" value="1"/>
</dbReference>